<gene>
    <name evidence="6" type="ORF">KDD17_18580</name>
</gene>
<dbReference type="EMBL" id="CP073585">
    <property type="protein sequence ID" value="QUJ78386.1"/>
    <property type="molecule type" value="Genomic_DNA"/>
</dbReference>
<feature type="transmembrane region" description="Helical" evidence="5">
    <location>
        <begin position="7"/>
        <end position="26"/>
    </location>
</feature>
<proteinExistence type="predicted"/>
<protein>
    <submittedName>
        <fullName evidence="6">Isoprenylcysteine carboxylmethyltransferase family protein</fullName>
    </submittedName>
</protein>
<keyword evidence="3 5" id="KW-1133">Transmembrane helix</keyword>
<reference evidence="6" key="1">
    <citation type="submission" date="2021-04" db="EMBL/GenBank/DDBJ databases">
        <title>Complete genome sequence for Sulfitobacter sp. strain JK7-1.</title>
        <authorList>
            <person name="Park S.-J."/>
        </authorList>
    </citation>
    <scope>NUCLEOTIDE SEQUENCE</scope>
    <source>
        <strain evidence="6">JK7-1</strain>
    </source>
</reference>
<dbReference type="AlphaFoldDB" id="A0A975JHQ1"/>
<organism evidence="6 7">
    <name type="scientific">Sulfitobacter albidus</name>
    <dbReference type="NCBI Taxonomy" id="2829501"/>
    <lineage>
        <taxon>Bacteria</taxon>
        <taxon>Pseudomonadati</taxon>
        <taxon>Pseudomonadota</taxon>
        <taxon>Alphaproteobacteria</taxon>
        <taxon>Rhodobacterales</taxon>
        <taxon>Roseobacteraceae</taxon>
        <taxon>Sulfitobacter</taxon>
    </lineage>
</organism>
<evidence type="ECO:0000256" key="4">
    <source>
        <dbReference type="ARBA" id="ARBA00023136"/>
    </source>
</evidence>
<dbReference type="Proteomes" id="UP000683291">
    <property type="component" value="Chromosome pJK7-1-4"/>
</dbReference>
<name>A0A975JHQ1_9RHOB</name>
<evidence type="ECO:0000313" key="7">
    <source>
        <dbReference type="Proteomes" id="UP000683291"/>
    </source>
</evidence>
<evidence type="ECO:0000313" key="6">
    <source>
        <dbReference type="EMBL" id="QUJ78386.1"/>
    </source>
</evidence>
<dbReference type="GO" id="GO:0012505">
    <property type="term" value="C:endomembrane system"/>
    <property type="evidence" value="ECO:0007669"/>
    <property type="project" value="UniProtKB-SubCell"/>
</dbReference>
<dbReference type="Pfam" id="PF04191">
    <property type="entry name" value="PEMT"/>
    <property type="match status" value="1"/>
</dbReference>
<sequence>MKGFPDLPPLWWAASIALIYAAKWALPELHVDWAPLSLLSTFLLGAALGLVVWSAWWFWRKRTPIEPHHTPKTLIVEGPYKLSRNPIYLALVMLTVSSALGNGSLIGLLAAVALWRVLDVRFAAREEALLIATFGDEARAYLGQTRRWI</sequence>
<comment type="subcellular location">
    <subcellularLocation>
        <location evidence="1">Endomembrane system</location>
        <topology evidence="1">Multi-pass membrane protein</topology>
    </subcellularLocation>
</comment>
<evidence type="ECO:0000256" key="2">
    <source>
        <dbReference type="ARBA" id="ARBA00022692"/>
    </source>
</evidence>
<keyword evidence="7" id="KW-1185">Reference proteome</keyword>
<keyword evidence="4 5" id="KW-0472">Membrane</keyword>
<dbReference type="InterPro" id="IPR007318">
    <property type="entry name" value="Phopholipid_MeTrfase"/>
</dbReference>
<evidence type="ECO:0000256" key="5">
    <source>
        <dbReference type="SAM" id="Phobius"/>
    </source>
</evidence>
<evidence type="ECO:0000256" key="3">
    <source>
        <dbReference type="ARBA" id="ARBA00022989"/>
    </source>
</evidence>
<keyword evidence="2 5" id="KW-0812">Transmembrane</keyword>
<dbReference type="Gene3D" id="1.20.120.1630">
    <property type="match status" value="1"/>
</dbReference>
<dbReference type="KEGG" id="sual:KDD17_18580"/>
<feature type="transmembrane region" description="Helical" evidence="5">
    <location>
        <begin position="87"/>
        <end position="115"/>
    </location>
</feature>
<feature type="transmembrane region" description="Helical" evidence="5">
    <location>
        <begin position="38"/>
        <end position="59"/>
    </location>
</feature>
<accession>A0A975JHQ1</accession>
<dbReference type="RefSeq" id="WP_212706578.1">
    <property type="nucleotide sequence ID" value="NZ_CP073585.1"/>
</dbReference>
<evidence type="ECO:0000256" key="1">
    <source>
        <dbReference type="ARBA" id="ARBA00004127"/>
    </source>
</evidence>